<dbReference type="GO" id="GO:0030276">
    <property type="term" value="F:clathrin binding"/>
    <property type="evidence" value="ECO:0007669"/>
    <property type="project" value="TreeGrafter"/>
</dbReference>
<feature type="region of interest" description="Disordered" evidence="1">
    <location>
        <begin position="265"/>
        <end position="326"/>
    </location>
</feature>
<evidence type="ECO:0000313" key="2">
    <source>
        <dbReference type="EMBL" id="CAD8226562.1"/>
    </source>
</evidence>
<feature type="compositionally biased region" description="Low complexity" evidence="1">
    <location>
        <begin position="192"/>
        <end position="209"/>
    </location>
</feature>
<feature type="compositionally biased region" description="Low complexity" evidence="1">
    <location>
        <begin position="455"/>
        <end position="469"/>
    </location>
</feature>
<gene>
    <name evidence="2" type="ORF">OLUC0939_LOCUS7303</name>
</gene>
<organism evidence="2">
    <name type="scientific">Ostreococcus sp. 'lucimarinus'</name>
    <dbReference type="NCBI Taxonomy" id="242159"/>
    <lineage>
        <taxon>Eukaryota</taxon>
        <taxon>Viridiplantae</taxon>
        <taxon>Chlorophyta</taxon>
        <taxon>Mamiellophyceae</taxon>
        <taxon>Mamiellales</taxon>
        <taxon>Bathycoccaceae</taxon>
        <taxon>Ostreococcus</taxon>
    </lineage>
</organism>
<dbReference type="InterPro" id="IPR036869">
    <property type="entry name" value="J_dom_sf"/>
</dbReference>
<dbReference type="Pfam" id="PF05768">
    <property type="entry name" value="Glrx-like"/>
    <property type="match status" value="1"/>
</dbReference>
<feature type="compositionally biased region" description="Low complexity" evidence="1">
    <location>
        <begin position="301"/>
        <end position="313"/>
    </location>
</feature>
<dbReference type="GO" id="GO:0072318">
    <property type="term" value="P:clathrin coat disassembly"/>
    <property type="evidence" value="ECO:0007669"/>
    <property type="project" value="TreeGrafter"/>
</dbReference>
<dbReference type="GO" id="GO:0005737">
    <property type="term" value="C:cytoplasm"/>
    <property type="evidence" value="ECO:0007669"/>
    <property type="project" value="TreeGrafter"/>
</dbReference>
<dbReference type="AlphaFoldDB" id="A0A7R9T6B2"/>
<feature type="region of interest" description="Disordered" evidence="1">
    <location>
        <begin position="409"/>
        <end position="470"/>
    </location>
</feature>
<feature type="compositionally biased region" description="Low complexity" evidence="1">
    <location>
        <begin position="418"/>
        <end position="430"/>
    </location>
</feature>
<dbReference type="InterPro" id="IPR036249">
    <property type="entry name" value="Thioredoxin-like_sf"/>
</dbReference>
<dbReference type="PANTHER" id="PTHR23172:SF19">
    <property type="entry name" value="J DOMAIN-CONTAINING PROTEIN"/>
    <property type="match status" value="1"/>
</dbReference>
<dbReference type="InterPro" id="IPR008554">
    <property type="entry name" value="Glutaredoxin-like"/>
</dbReference>
<feature type="region of interest" description="Disordered" evidence="1">
    <location>
        <begin position="143"/>
        <end position="251"/>
    </location>
</feature>
<feature type="region of interest" description="Disordered" evidence="1">
    <location>
        <begin position="1"/>
        <end position="26"/>
    </location>
</feature>
<dbReference type="Gene3D" id="1.10.287.110">
    <property type="entry name" value="DnaJ domain"/>
    <property type="match status" value="1"/>
</dbReference>
<dbReference type="Gene3D" id="3.40.30.10">
    <property type="entry name" value="Glutaredoxin"/>
    <property type="match status" value="1"/>
</dbReference>
<evidence type="ECO:0008006" key="3">
    <source>
        <dbReference type="Google" id="ProtNLM"/>
    </source>
</evidence>
<evidence type="ECO:0000256" key="1">
    <source>
        <dbReference type="SAM" id="MobiDB-lite"/>
    </source>
</evidence>
<feature type="region of interest" description="Disordered" evidence="1">
    <location>
        <begin position="355"/>
        <end position="375"/>
    </location>
</feature>
<feature type="compositionally biased region" description="Low complexity" evidence="1">
    <location>
        <begin position="364"/>
        <end position="375"/>
    </location>
</feature>
<proteinExistence type="predicted"/>
<protein>
    <recommendedName>
        <fullName evidence="3">J domain-containing protein</fullName>
    </recommendedName>
</protein>
<sequence length="698" mass="73634">MSTRRPTTRARADDGFARDDDEDDGAHDDVAANTIVVYTKPGCCLCDGLKDKLDAAVDAAARAPPGASLECLRDFALCVRDVSTNAAWAESYAGSVPRVFVRVAVDAASTERSSVVSREFARPPPKRAAARVAEDLASLVRRASRAPARAKRARGRPREVERARSSDDGGGHGDARDARETRAEDDLEALFGGATTTRERTTTTTTTTRGAREAKDAFGDLDGMFASASTSTRGGGENATGDRRRAPSAASADFDDIFGGFTDASRAGSQSVPVKASGAATRARRGDGAGAAKGDLFDLMSESSSVSELGSRPESPKSAASAGTQRGLMAHDADESLIDGLDELLGEVSIATASKATRTPEKTASASSLSRMSSMSRSASLANDIGDLMSSPESDASAPVGLARFRSTASVDSQSSQPTAAATKKAPDAAVKVQARAEANTTASKTSMSTPKPQKSPATMPAAASSTKSSVEDLDDFFNAGAAKAGATPKAPTSSIDPIEAMFAIPDSAVGVSSAVPANGVVDDLFGAMDTRVMSQKSTAASAFEYAPEEEVDPNEPPERAALRKARHDRNRVRIETALKEKRARESAARQEQAERQMLKDLIGADIDAWQKKNQNNIRTMLANLGDVLWDGHRYKSPDMGSLMQPIGVKKSYHKALVIIHPDKVSQAGGDMSQRYIADKVFDIIKVAYKEFEAKELK</sequence>
<dbReference type="EMBL" id="HBDX01008523">
    <property type="protein sequence ID" value="CAD8226562.1"/>
    <property type="molecule type" value="Transcribed_RNA"/>
</dbReference>
<accession>A0A7R9T6B2</accession>
<dbReference type="SUPFAM" id="SSF52833">
    <property type="entry name" value="Thioredoxin-like"/>
    <property type="match status" value="1"/>
</dbReference>
<dbReference type="GO" id="GO:0031982">
    <property type="term" value="C:vesicle"/>
    <property type="evidence" value="ECO:0007669"/>
    <property type="project" value="TreeGrafter"/>
</dbReference>
<feature type="compositionally biased region" description="Basic and acidic residues" evidence="1">
    <location>
        <begin position="156"/>
        <end position="184"/>
    </location>
</feature>
<dbReference type="PANTHER" id="PTHR23172">
    <property type="entry name" value="AUXILIN/CYCLIN G-ASSOCIATED KINASE-RELATED"/>
    <property type="match status" value="1"/>
</dbReference>
<dbReference type="SUPFAM" id="SSF46565">
    <property type="entry name" value="Chaperone J-domain"/>
    <property type="match status" value="1"/>
</dbReference>
<reference evidence="2" key="1">
    <citation type="submission" date="2021-01" db="EMBL/GenBank/DDBJ databases">
        <authorList>
            <person name="Corre E."/>
            <person name="Pelletier E."/>
            <person name="Niang G."/>
            <person name="Scheremetjew M."/>
            <person name="Finn R."/>
            <person name="Kale V."/>
            <person name="Holt S."/>
            <person name="Cochrane G."/>
            <person name="Meng A."/>
            <person name="Brown T."/>
            <person name="Cohen L."/>
        </authorList>
    </citation>
    <scope>NUCLEOTIDE SEQUENCE</scope>
    <source>
        <strain evidence="2">Clade-A-BCC118000</strain>
    </source>
</reference>
<name>A0A7R9T6B2_9CHLO</name>
<feature type="compositionally biased region" description="Polar residues" evidence="1">
    <location>
        <begin position="439"/>
        <end position="453"/>
    </location>
</feature>
<feature type="compositionally biased region" description="Basic residues" evidence="1">
    <location>
        <begin position="143"/>
        <end position="155"/>
    </location>
</feature>
<dbReference type="GO" id="GO:0072583">
    <property type="term" value="P:clathrin-dependent endocytosis"/>
    <property type="evidence" value="ECO:0007669"/>
    <property type="project" value="TreeGrafter"/>
</dbReference>